<gene>
    <name evidence="2" type="ORF">U0070_011136</name>
</gene>
<accession>A0AAW0IB42</accession>
<sequence>MSLPQGALVRPESSAAGVGYGSDAVSSEVLTRLQLECASFLLHVWLKYERTAIFNCHSSKASLLLATGAKLRNPRQLVVKQQEQGLWVVVSMF</sequence>
<keyword evidence="3" id="KW-1185">Reference proteome</keyword>
<dbReference type="AlphaFoldDB" id="A0AAW0IB42"/>
<evidence type="ECO:0000313" key="2">
    <source>
        <dbReference type="EMBL" id="KAK7811557.1"/>
    </source>
</evidence>
<reference evidence="2 3" key="1">
    <citation type="journal article" date="2023" name="bioRxiv">
        <title>Conserved and derived expression patterns and positive selection on dental genes reveal complex evolutionary context of ever-growing rodent molars.</title>
        <authorList>
            <person name="Calamari Z.T."/>
            <person name="Song A."/>
            <person name="Cohen E."/>
            <person name="Akter M."/>
            <person name="Roy R.D."/>
            <person name="Hallikas O."/>
            <person name="Christensen M.M."/>
            <person name="Li P."/>
            <person name="Marangoni P."/>
            <person name="Jernvall J."/>
            <person name="Klein O.D."/>
        </authorList>
    </citation>
    <scope>NUCLEOTIDE SEQUENCE [LARGE SCALE GENOMIC DNA]</scope>
    <source>
        <strain evidence="2">V071</strain>
    </source>
</reference>
<proteinExistence type="predicted"/>
<evidence type="ECO:0000313" key="3">
    <source>
        <dbReference type="Proteomes" id="UP001488838"/>
    </source>
</evidence>
<evidence type="ECO:0000256" key="1">
    <source>
        <dbReference type="SAM" id="MobiDB-lite"/>
    </source>
</evidence>
<name>A0AAW0IB42_MYOGA</name>
<protein>
    <submittedName>
        <fullName evidence="2">Uncharacterized protein</fullName>
    </submittedName>
</protein>
<dbReference type="EMBL" id="JBBHLL010000170">
    <property type="protein sequence ID" value="KAK7811557.1"/>
    <property type="molecule type" value="Genomic_DNA"/>
</dbReference>
<comment type="caution">
    <text evidence="2">The sequence shown here is derived from an EMBL/GenBank/DDBJ whole genome shotgun (WGS) entry which is preliminary data.</text>
</comment>
<dbReference type="Proteomes" id="UP001488838">
    <property type="component" value="Unassembled WGS sequence"/>
</dbReference>
<organism evidence="2 3">
    <name type="scientific">Myodes glareolus</name>
    <name type="common">Bank vole</name>
    <name type="synonym">Clethrionomys glareolus</name>
    <dbReference type="NCBI Taxonomy" id="447135"/>
    <lineage>
        <taxon>Eukaryota</taxon>
        <taxon>Metazoa</taxon>
        <taxon>Chordata</taxon>
        <taxon>Craniata</taxon>
        <taxon>Vertebrata</taxon>
        <taxon>Euteleostomi</taxon>
        <taxon>Mammalia</taxon>
        <taxon>Eutheria</taxon>
        <taxon>Euarchontoglires</taxon>
        <taxon>Glires</taxon>
        <taxon>Rodentia</taxon>
        <taxon>Myomorpha</taxon>
        <taxon>Muroidea</taxon>
        <taxon>Cricetidae</taxon>
        <taxon>Arvicolinae</taxon>
        <taxon>Myodes</taxon>
    </lineage>
</organism>
<feature type="region of interest" description="Disordered" evidence="1">
    <location>
        <begin position="1"/>
        <end position="20"/>
    </location>
</feature>